<evidence type="ECO:0000313" key="4">
    <source>
        <dbReference type="Proteomes" id="UP000030762"/>
    </source>
</evidence>
<dbReference type="InterPro" id="IPR036020">
    <property type="entry name" value="WW_dom_sf"/>
</dbReference>
<evidence type="ECO:0000313" key="3">
    <source>
        <dbReference type="EMBL" id="EQC25938.1"/>
    </source>
</evidence>
<dbReference type="eggNOG" id="ENOG502S97E">
    <property type="taxonomic scope" value="Eukaryota"/>
</dbReference>
<protein>
    <recommendedName>
        <fullName evidence="2">WW domain-containing protein</fullName>
    </recommendedName>
</protein>
<dbReference type="VEuPathDB" id="FungiDB:SDRG_16196"/>
<evidence type="ECO:0000256" key="1">
    <source>
        <dbReference type="SAM" id="MobiDB-lite"/>
    </source>
</evidence>
<dbReference type="OrthoDB" id="77004at2759"/>
<keyword evidence="4" id="KW-1185">Reference proteome</keyword>
<feature type="domain" description="WW" evidence="2">
    <location>
        <begin position="533"/>
        <end position="567"/>
    </location>
</feature>
<dbReference type="SMART" id="SM00456">
    <property type="entry name" value="WW"/>
    <property type="match status" value="1"/>
</dbReference>
<dbReference type="OMA" id="WMERAAK"/>
<feature type="region of interest" description="Disordered" evidence="1">
    <location>
        <begin position="562"/>
        <end position="582"/>
    </location>
</feature>
<dbReference type="EMBL" id="JH767249">
    <property type="protein sequence ID" value="EQC25938.1"/>
    <property type="molecule type" value="Genomic_DNA"/>
</dbReference>
<dbReference type="AlphaFoldDB" id="T0R1R6"/>
<proteinExistence type="predicted"/>
<sequence length="582" mass="65880">MESTLHARTQRVLDAAHATYAYVASTRLYHALVALVQWLTPACHVIFAVVTGTNIASPEAQHERALAKDKLQHNDVYRDRLLALEIDQLVDIGDALRMTSRQRDRFFMTFLKLDWTRRSAITVKDLFLYCGLRRSRFADVILPPPLRKQSFRQLPNRFEISPLLCALYSFCSLPPPELLAFIVATAETDTVVLDILSQDVEYLQLVQVADAAIARNESYGPGLRLQAQLARLLQLVVGTLNPHETKLVAALRSLYSTTDASAIDFAAVHGIHHVCDFIQRFPAIVYPAFWVQRTLRRRILGQHFWHRMVDHRRDWMHSGHLQIFFSMSEILQLGAPTPLQPKPETHKHRLPKPLSKVLPSSWLLTKREASYRPAKVEAPPPPLAEMPLVQDTDDVNSTPRSNEPTMYLADDERLRYEIAMAIEGYANAADAWLVTAHNLMAAIHLKQMELDGEARIGPEAFAAEYTRLVNGLATHSLSEMDKNSVRKSVVKQYGYQFADFIAGFGFPQTTTTNDVKAKSTKTKGVKTKPTAPIETSSAWDKLYDPAEKRHFYHNVHTGESAWELPRGATLAPTTKHEKKKKR</sequence>
<accession>T0R1R6</accession>
<evidence type="ECO:0000259" key="2">
    <source>
        <dbReference type="PROSITE" id="PS50020"/>
    </source>
</evidence>
<dbReference type="Proteomes" id="UP000030762">
    <property type="component" value="Unassembled WGS sequence"/>
</dbReference>
<dbReference type="RefSeq" id="XP_008620618.1">
    <property type="nucleotide sequence ID" value="XM_008622396.1"/>
</dbReference>
<dbReference type="PROSITE" id="PS50020">
    <property type="entry name" value="WW_DOMAIN_2"/>
    <property type="match status" value="1"/>
</dbReference>
<dbReference type="CDD" id="cd00201">
    <property type="entry name" value="WW"/>
    <property type="match status" value="1"/>
</dbReference>
<name>T0R1R6_SAPDV</name>
<organism evidence="3 4">
    <name type="scientific">Saprolegnia diclina (strain VS20)</name>
    <dbReference type="NCBI Taxonomy" id="1156394"/>
    <lineage>
        <taxon>Eukaryota</taxon>
        <taxon>Sar</taxon>
        <taxon>Stramenopiles</taxon>
        <taxon>Oomycota</taxon>
        <taxon>Saprolegniomycetes</taxon>
        <taxon>Saprolegniales</taxon>
        <taxon>Saprolegniaceae</taxon>
        <taxon>Saprolegnia</taxon>
    </lineage>
</organism>
<dbReference type="Gene3D" id="2.20.70.10">
    <property type="match status" value="1"/>
</dbReference>
<dbReference type="GeneID" id="19956923"/>
<dbReference type="InParanoid" id="T0R1R6"/>
<reference evidence="3 4" key="1">
    <citation type="submission" date="2012-04" db="EMBL/GenBank/DDBJ databases">
        <title>The Genome Sequence of Saprolegnia declina VS20.</title>
        <authorList>
            <consortium name="The Broad Institute Genome Sequencing Platform"/>
            <person name="Russ C."/>
            <person name="Nusbaum C."/>
            <person name="Tyler B."/>
            <person name="van West P."/>
            <person name="Dieguez-Uribeondo J."/>
            <person name="de Bruijn I."/>
            <person name="Tripathy S."/>
            <person name="Jiang R."/>
            <person name="Young S.K."/>
            <person name="Zeng Q."/>
            <person name="Gargeya S."/>
            <person name="Fitzgerald M."/>
            <person name="Haas B."/>
            <person name="Abouelleil A."/>
            <person name="Alvarado L."/>
            <person name="Arachchi H.M."/>
            <person name="Berlin A."/>
            <person name="Chapman S.B."/>
            <person name="Goldberg J."/>
            <person name="Griggs A."/>
            <person name="Gujja S."/>
            <person name="Hansen M."/>
            <person name="Howarth C."/>
            <person name="Imamovic A."/>
            <person name="Larimer J."/>
            <person name="McCowen C."/>
            <person name="Montmayeur A."/>
            <person name="Murphy C."/>
            <person name="Neiman D."/>
            <person name="Pearson M."/>
            <person name="Priest M."/>
            <person name="Roberts A."/>
            <person name="Saif S."/>
            <person name="Shea T."/>
            <person name="Sisk P."/>
            <person name="Sykes S."/>
            <person name="Wortman J."/>
            <person name="Nusbaum C."/>
            <person name="Birren B."/>
        </authorList>
    </citation>
    <scope>NUCLEOTIDE SEQUENCE [LARGE SCALE GENOMIC DNA]</scope>
    <source>
        <strain evidence="3 4">VS20</strain>
    </source>
</reference>
<gene>
    <name evidence="3" type="ORF">SDRG_16196</name>
</gene>
<dbReference type="Pfam" id="PF00397">
    <property type="entry name" value="WW"/>
    <property type="match status" value="1"/>
</dbReference>
<dbReference type="SUPFAM" id="SSF51045">
    <property type="entry name" value="WW domain"/>
    <property type="match status" value="1"/>
</dbReference>
<dbReference type="InterPro" id="IPR001202">
    <property type="entry name" value="WW_dom"/>
</dbReference>